<feature type="compositionally biased region" description="Low complexity" evidence="1">
    <location>
        <begin position="332"/>
        <end position="358"/>
    </location>
</feature>
<dbReference type="AlphaFoldDB" id="A0A2A9P589"/>
<dbReference type="GO" id="GO:0000278">
    <property type="term" value="P:mitotic cell cycle"/>
    <property type="evidence" value="ECO:0007669"/>
    <property type="project" value="TreeGrafter"/>
</dbReference>
<sequence length="1132" mass="120142">METPPKRMTRARAAAKAAKIVTPAAKAKKRTGGTATASTKSTAAKRKTRTDENEQEDATQQQTTTGGRALRARPGRAAVVETQEEAAAPAKVARTRLGSSKSSAGEESSRGRVGSAQPSSAPSRARGRPRKTAVAEAEQPAPEAAREKADQQPASEGATKAATRSRAGVLANKASVAKPVVKKTVKFQEPDKENVGPRVKAKEPVTTGLRGRPARRGGGASTTTRAATRAAATTTTSAAVGQKKPLGPKKVTQMPIPREDDSTEDELAVEKSKTSKASPSKQAVLSPVKQPMTSPLEPVATSPIESPSRTAHASSDGEHDDGGATTEVPAPSDGTTSSAGSLLGSSPKKLPSSPFKVSMKSPARRMGPRSITESSCAAADAGVKTPLLQSAAKRPQSPIKGLNLPPAAGGNPPQKTQSAMKSIMFQSPAKRAMPSVKPLTEPRARGGPSTMTDWTSVQPLLMATPVRLGANRPFQELMEEESTNGKLGDDELLSGHPADASPLFTGRLSSVMPRHADPALRVEAATAAQQEGEIQLMTEAAQDAADVIQVVPDQGEDEAMFLAEKQASGLDDEDAMSIDDMVAQMEDSADLTPPTTASWAQQPAERGHTATYQLREKDMNPYDDLEWDTDSENGLVSGDAMAPTPARPVDGRRATMGLTSLAEQFESWSTASPVKVQAGSAIADAEGAQEAHDANSPRCDETPYRGSFFDEGMLGFDVSEQTGEAAGDLSLDDIVMTDEDVALAQEAHDMSVMGLEEATANVHSSFDDGLSEASQEYGDENQMPLSQAPMTPTRPQTRMMTFHTTSKVPLKPADESTPSPLKKRSMSVSRVATARRRPSALSRSATVISYSPTKASDDDDDNSALLQGAVVFVDVHTDEGGDASAIFVELLGQMGARCVKTWHWSPDEGELSSQSNVGITHVVFKDGSKRTLEKVRAAGGLVRCVGANWVLDCERQGQRLDEAPYIVDTSLVARGGARRRKSMEPKALAKINGSKTNRRDSTMWMHVPLSGNDELDGHGDEQGGHGDDTDWSQMMLTPVPKTPAPEAVARYAAELPSDDDEDEDDGADYGDGFASTQEALATRTCPSKRSQYIDMGEGILGRNEDEMRLMAARRKSLPFAPKRASPLSRTWE</sequence>
<feature type="compositionally biased region" description="Low complexity" evidence="1">
    <location>
        <begin position="32"/>
        <end position="42"/>
    </location>
</feature>
<dbReference type="PANTHER" id="PTHR14625">
    <property type="entry name" value="MICROCEPHALIN"/>
    <property type="match status" value="1"/>
</dbReference>
<evidence type="ECO:0000259" key="2">
    <source>
        <dbReference type="PROSITE" id="PS50172"/>
    </source>
</evidence>
<feature type="compositionally biased region" description="Low complexity" evidence="1">
    <location>
        <begin position="59"/>
        <end position="69"/>
    </location>
</feature>
<keyword evidence="4" id="KW-1185">Reference proteome</keyword>
<feature type="region of interest" description="Disordered" evidence="1">
    <location>
        <begin position="390"/>
        <end position="453"/>
    </location>
</feature>
<feature type="compositionally biased region" description="Polar residues" evidence="1">
    <location>
        <begin position="303"/>
        <end position="313"/>
    </location>
</feature>
<feature type="region of interest" description="Disordered" evidence="1">
    <location>
        <begin position="631"/>
        <end position="651"/>
    </location>
</feature>
<feature type="compositionally biased region" description="Low complexity" evidence="1">
    <location>
        <begin position="134"/>
        <end position="143"/>
    </location>
</feature>
<dbReference type="Proteomes" id="UP000037136">
    <property type="component" value="Unassembled WGS sequence"/>
</dbReference>
<feature type="region of interest" description="Disordered" evidence="1">
    <location>
        <begin position="768"/>
        <end position="795"/>
    </location>
</feature>
<evidence type="ECO:0000313" key="4">
    <source>
        <dbReference type="Proteomes" id="UP000037136"/>
    </source>
</evidence>
<feature type="domain" description="BRCT" evidence="2">
    <location>
        <begin position="861"/>
        <end position="967"/>
    </location>
</feature>
<feature type="compositionally biased region" description="Low complexity" evidence="1">
    <location>
        <begin position="11"/>
        <end position="25"/>
    </location>
</feature>
<dbReference type="OrthoDB" id="2384350at2759"/>
<dbReference type="InterPro" id="IPR022047">
    <property type="entry name" value="Microcephalin-like"/>
</dbReference>
<evidence type="ECO:0000256" key="1">
    <source>
        <dbReference type="SAM" id="MobiDB-lite"/>
    </source>
</evidence>
<proteinExistence type="predicted"/>
<feature type="region of interest" description="Disordered" evidence="1">
    <location>
        <begin position="1012"/>
        <end position="1031"/>
    </location>
</feature>
<dbReference type="STRING" id="268505.A0A2A9P589"/>
<name>A0A2A9P589_OPHUN</name>
<reference evidence="3 4" key="1">
    <citation type="journal article" date="2015" name="BMC Genomics">
        <title>Gene expression during zombie ant biting behavior reflects the complexity underlying fungal parasitic behavioral manipulation.</title>
        <authorList>
            <person name="de Bekker C."/>
            <person name="Ohm R.A."/>
            <person name="Loreto R.G."/>
            <person name="Sebastian A."/>
            <person name="Albert I."/>
            <person name="Merrow M."/>
            <person name="Brachmann A."/>
            <person name="Hughes D.P."/>
        </authorList>
    </citation>
    <scope>NUCLEOTIDE SEQUENCE [LARGE SCALE GENOMIC DNA]</scope>
    <source>
        <strain evidence="3 4">SC16a</strain>
    </source>
</reference>
<dbReference type="PANTHER" id="PTHR14625:SF3">
    <property type="entry name" value="MICROCEPHALIN"/>
    <property type="match status" value="1"/>
</dbReference>
<feature type="region of interest" description="Disordered" evidence="1">
    <location>
        <begin position="1055"/>
        <end position="1082"/>
    </location>
</feature>
<organism evidence="3 4">
    <name type="scientific">Ophiocordyceps unilateralis</name>
    <name type="common">Zombie-ant fungus</name>
    <name type="synonym">Torrubia unilateralis</name>
    <dbReference type="NCBI Taxonomy" id="268505"/>
    <lineage>
        <taxon>Eukaryota</taxon>
        <taxon>Fungi</taxon>
        <taxon>Dikarya</taxon>
        <taxon>Ascomycota</taxon>
        <taxon>Pezizomycotina</taxon>
        <taxon>Sordariomycetes</taxon>
        <taxon>Hypocreomycetidae</taxon>
        <taxon>Hypocreales</taxon>
        <taxon>Ophiocordycipitaceae</taxon>
        <taxon>Ophiocordyceps</taxon>
    </lineage>
</organism>
<dbReference type="InterPro" id="IPR036420">
    <property type="entry name" value="BRCT_dom_sf"/>
</dbReference>
<feature type="compositionally biased region" description="Acidic residues" evidence="1">
    <location>
        <begin position="1056"/>
        <end position="1068"/>
    </location>
</feature>
<feature type="compositionally biased region" description="Basic and acidic residues" evidence="1">
    <location>
        <begin position="186"/>
        <end position="203"/>
    </location>
</feature>
<feature type="compositionally biased region" description="Low complexity" evidence="1">
    <location>
        <begin position="75"/>
        <end position="90"/>
    </location>
</feature>
<dbReference type="CDD" id="cd17716">
    <property type="entry name" value="BRCT_microcephalin_rpt1"/>
    <property type="match status" value="1"/>
</dbReference>
<gene>
    <name evidence="3" type="ORF">XA68_16270</name>
</gene>
<dbReference type="InterPro" id="IPR001357">
    <property type="entry name" value="BRCT_dom"/>
</dbReference>
<accession>A0A2A9P589</accession>
<evidence type="ECO:0000313" key="3">
    <source>
        <dbReference type="EMBL" id="PFH56599.1"/>
    </source>
</evidence>
<feature type="region of interest" description="Disordered" evidence="1">
    <location>
        <begin position="1"/>
        <end position="377"/>
    </location>
</feature>
<feature type="compositionally biased region" description="Basic and acidic residues" evidence="1">
    <location>
        <begin position="1015"/>
        <end position="1028"/>
    </location>
</feature>
<dbReference type="EMBL" id="LAZP02000545">
    <property type="protein sequence ID" value="PFH56599.1"/>
    <property type="molecule type" value="Genomic_DNA"/>
</dbReference>
<feature type="compositionally biased region" description="Low complexity" evidence="1">
    <location>
        <begin position="221"/>
        <end position="239"/>
    </location>
</feature>
<protein>
    <recommendedName>
        <fullName evidence="2">BRCT domain-containing protein</fullName>
    </recommendedName>
</protein>
<dbReference type="PROSITE" id="PS50172">
    <property type="entry name" value="BRCT"/>
    <property type="match status" value="1"/>
</dbReference>
<dbReference type="Gene3D" id="3.40.50.10190">
    <property type="entry name" value="BRCT domain"/>
    <property type="match status" value="1"/>
</dbReference>
<feature type="region of interest" description="Disordered" evidence="1">
    <location>
        <begin position="808"/>
        <end position="836"/>
    </location>
</feature>
<feature type="compositionally biased region" description="Low complexity" evidence="1">
    <location>
        <begin position="98"/>
        <end position="124"/>
    </location>
</feature>
<reference evidence="3 4" key="2">
    <citation type="journal article" date="2017" name="Sci. Rep.">
        <title>Ant-infecting Ophiocordyceps genomes reveal a high diversity of potential behavioral manipulation genes and a possible major role for enterotoxins.</title>
        <authorList>
            <person name="de Bekker C."/>
            <person name="Ohm R.A."/>
            <person name="Evans H.C."/>
            <person name="Brachmann A."/>
            <person name="Hughes D.P."/>
        </authorList>
    </citation>
    <scope>NUCLEOTIDE SEQUENCE [LARGE SCALE GENOMIC DNA]</scope>
    <source>
        <strain evidence="3 4">SC16a</strain>
    </source>
</reference>
<dbReference type="SUPFAM" id="SSF52113">
    <property type="entry name" value="BRCT domain"/>
    <property type="match status" value="1"/>
</dbReference>
<comment type="caution">
    <text evidence="3">The sequence shown here is derived from an EMBL/GenBank/DDBJ whole genome shotgun (WGS) entry which is preliminary data.</text>
</comment>